<dbReference type="GO" id="GO:0005737">
    <property type="term" value="C:cytoplasm"/>
    <property type="evidence" value="ECO:0007669"/>
    <property type="project" value="TreeGrafter"/>
</dbReference>
<dbReference type="InterPro" id="IPR006050">
    <property type="entry name" value="DNA_photolyase_N"/>
</dbReference>
<organism evidence="2 3">
    <name type="scientific">Parascedosporium putredinis</name>
    <dbReference type="NCBI Taxonomy" id="1442378"/>
    <lineage>
        <taxon>Eukaryota</taxon>
        <taxon>Fungi</taxon>
        <taxon>Dikarya</taxon>
        <taxon>Ascomycota</taxon>
        <taxon>Pezizomycotina</taxon>
        <taxon>Sordariomycetes</taxon>
        <taxon>Hypocreomycetidae</taxon>
        <taxon>Microascales</taxon>
        <taxon>Microascaceae</taxon>
        <taxon>Parascedosporium</taxon>
    </lineage>
</organism>
<dbReference type="EMBL" id="CALLCH030000018">
    <property type="protein sequence ID" value="CAI4218470.1"/>
    <property type="molecule type" value="Genomic_DNA"/>
</dbReference>
<gene>
    <name evidence="2" type="ORF">PPNO1_LOCUS8051</name>
</gene>
<dbReference type="InterPro" id="IPR036155">
    <property type="entry name" value="Crypto/Photolyase_N_sf"/>
</dbReference>
<dbReference type="GO" id="GO:0003677">
    <property type="term" value="F:DNA binding"/>
    <property type="evidence" value="ECO:0007669"/>
    <property type="project" value="TreeGrafter"/>
</dbReference>
<evidence type="ECO:0000313" key="2">
    <source>
        <dbReference type="EMBL" id="CAI4218470.1"/>
    </source>
</evidence>
<feature type="domain" description="Photolyase/cryptochrome alpha/beta" evidence="1">
    <location>
        <begin position="39"/>
        <end position="176"/>
    </location>
</feature>
<reference evidence="2" key="1">
    <citation type="submission" date="2022-11" db="EMBL/GenBank/DDBJ databases">
        <authorList>
            <person name="Scott C."/>
            <person name="Bruce N."/>
        </authorList>
    </citation>
    <scope>NUCLEOTIDE SEQUENCE</scope>
</reference>
<comment type="caution">
    <text evidence="2">The sequence shown here is derived from an EMBL/GenBank/DDBJ whole genome shotgun (WGS) entry which is preliminary data.</text>
</comment>
<dbReference type="Pfam" id="PF00875">
    <property type="entry name" value="DNA_photolyase"/>
    <property type="match status" value="1"/>
</dbReference>
<dbReference type="Gene3D" id="3.40.50.620">
    <property type="entry name" value="HUPs"/>
    <property type="match status" value="1"/>
</dbReference>
<dbReference type="GO" id="GO:0005634">
    <property type="term" value="C:nucleus"/>
    <property type="evidence" value="ECO:0007669"/>
    <property type="project" value="TreeGrafter"/>
</dbReference>
<dbReference type="InterPro" id="IPR002081">
    <property type="entry name" value="Cryptochrome/DNA_photolyase_1"/>
</dbReference>
<dbReference type="PROSITE" id="PS51645">
    <property type="entry name" value="PHR_CRY_ALPHA_BETA"/>
    <property type="match status" value="1"/>
</dbReference>
<dbReference type="SUPFAM" id="SSF52425">
    <property type="entry name" value="Cryptochrome/photolyase, N-terminal domain"/>
    <property type="match status" value="1"/>
</dbReference>
<dbReference type="GO" id="GO:0032922">
    <property type="term" value="P:circadian regulation of gene expression"/>
    <property type="evidence" value="ECO:0007669"/>
    <property type="project" value="TreeGrafter"/>
</dbReference>
<dbReference type="OrthoDB" id="435881at2759"/>
<proteinExistence type="predicted"/>
<evidence type="ECO:0000259" key="1">
    <source>
        <dbReference type="PROSITE" id="PS51645"/>
    </source>
</evidence>
<dbReference type="GO" id="GO:0071949">
    <property type="term" value="F:FAD binding"/>
    <property type="evidence" value="ECO:0007669"/>
    <property type="project" value="TreeGrafter"/>
</dbReference>
<dbReference type="InterPro" id="IPR014729">
    <property type="entry name" value="Rossmann-like_a/b/a_fold"/>
</dbReference>
<dbReference type="AlphaFoldDB" id="A0A9P1MD29"/>
<keyword evidence="3" id="KW-1185">Reference proteome</keyword>
<evidence type="ECO:0000313" key="3">
    <source>
        <dbReference type="Proteomes" id="UP000838763"/>
    </source>
</evidence>
<dbReference type="GO" id="GO:0043153">
    <property type="term" value="P:entrainment of circadian clock by photoperiod"/>
    <property type="evidence" value="ECO:0007669"/>
    <property type="project" value="TreeGrafter"/>
</dbReference>
<dbReference type="PANTHER" id="PTHR11455:SF18">
    <property type="entry name" value="SI:CH1073-390K14.1"/>
    <property type="match status" value="1"/>
</dbReference>
<dbReference type="GO" id="GO:0003904">
    <property type="term" value="F:deoxyribodipyrimidine photo-lyase activity"/>
    <property type="evidence" value="ECO:0007669"/>
    <property type="project" value="TreeGrafter"/>
</dbReference>
<name>A0A9P1MD29_9PEZI</name>
<sequence>MSNYRASAYTFGELSRPMEDLDDAIRETQARRDAVAPGRAVVHWFKGDLRTQDNRALYLAGKKAAAARIPLVCLYIVSPQDFEAHLTSPARVDFIFRTLEVLRADLAALDVPLHVETVERRARVPERIAELLKGWGAKHLFANMEYEVDELRRETDLVRLLDGDGVAFTLEHDTCVVAPAA</sequence>
<dbReference type="Proteomes" id="UP000838763">
    <property type="component" value="Unassembled WGS sequence"/>
</dbReference>
<accession>A0A9P1MD29</accession>
<dbReference type="PANTHER" id="PTHR11455">
    <property type="entry name" value="CRYPTOCHROME"/>
    <property type="match status" value="1"/>
</dbReference>
<protein>
    <recommendedName>
        <fullName evidence="1">Photolyase/cryptochrome alpha/beta domain-containing protein</fullName>
    </recommendedName>
</protein>